<sequence>MAKTKKIISRQLEKMREAKKMSMRRAREKIRNDPVHHAEEKVKDRYRKRNSRRNIQDLSEREQKFEKIGRNAPDAIDNGKKLKKSSRG</sequence>
<reference evidence="2" key="1">
    <citation type="submission" date="2022-03" db="EMBL/GenBank/DDBJ databases">
        <authorList>
            <person name="Sayadi A."/>
        </authorList>
    </citation>
    <scope>NUCLEOTIDE SEQUENCE</scope>
</reference>
<feature type="compositionally biased region" description="Basic and acidic residues" evidence="1">
    <location>
        <begin position="29"/>
        <end position="43"/>
    </location>
</feature>
<evidence type="ECO:0000313" key="3">
    <source>
        <dbReference type="Proteomes" id="UP001152888"/>
    </source>
</evidence>
<organism evidence="2 3">
    <name type="scientific">Acanthoscelides obtectus</name>
    <name type="common">Bean weevil</name>
    <name type="synonym">Bruchus obtectus</name>
    <dbReference type="NCBI Taxonomy" id="200917"/>
    <lineage>
        <taxon>Eukaryota</taxon>
        <taxon>Metazoa</taxon>
        <taxon>Ecdysozoa</taxon>
        <taxon>Arthropoda</taxon>
        <taxon>Hexapoda</taxon>
        <taxon>Insecta</taxon>
        <taxon>Pterygota</taxon>
        <taxon>Neoptera</taxon>
        <taxon>Endopterygota</taxon>
        <taxon>Coleoptera</taxon>
        <taxon>Polyphaga</taxon>
        <taxon>Cucujiformia</taxon>
        <taxon>Chrysomeloidea</taxon>
        <taxon>Chrysomelidae</taxon>
        <taxon>Bruchinae</taxon>
        <taxon>Bruchini</taxon>
        <taxon>Acanthoscelides</taxon>
    </lineage>
</organism>
<protein>
    <submittedName>
        <fullName evidence="2">Uncharacterized protein</fullName>
    </submittedName>
</protein>
<evidence type="ECO:0000256" key="1">
    <source>
        <dbReference type="SAM" id="MobiDB-lite"/>
    </source>
</evidence>
<evidence type="ECO:0000313" key="2">
    <source>
        <dbReference type="EMBL" id="CAH1976673.1"/>
    </source>
</evidence>
<feature type="region of interest" description="Disordered" evidence="1">
    <location>
        <begin position="16"/>
        <end position="88"/>
    </location>
</feature>
<feature type="compositionally biased region" description="Basic and acidic residues" evidence="1">
    <location>
        <begin position="54"/>
        <end position="69"/>
    </location>
</feature>
<comment type="caution">
    <text evidence="2">The sequence shown here is derived from an EMBL/GenBank/DDBJ whole genome shotgun (WGS) entry which is preliminary data.</text>
</comment>
<dbReference type="EMBL" id="CAKOFQ010006850">
    <property type="protein sequence ID" value="CAH1976673.1"/>
    <property type="molecule type" value="Genomic_DNA"/>
</dbReference>
<accession>A0A9P0KNX1</accession>
<dbReference type="AlphaFoldDB" id="A0A9P0KNX1"/>
<gene>
    <name evidence="2" type="ORF">ACAOBT_LOCUS12265</name>
</gene>
<name>A0A9P0KNX1_ACAOB</name>
<keyword evidence="3" id="KW-1185">Reference proteome</keyword>
<proteinExistence type="predicted"/>
<dbReference type="Proteomes" id="UP001152888">
    <property type="component" value="Unassembled WGS sequence"/>
</dbReference>